<keyword evidence="2" id="KW-1133">Transmembrane helix</keyword>
<evidence type="ECO:0000256" key="1">
    <source>
        <dbReference type="ARBA" id="ARBA00022801"/>
    </source>
</evidence>
<dbReference type="SUPFAM" id="SSF158472">
    <property type="entry name" value="HAMP domain-like"/>
    <property type="match status" value="1"/>
</dbReference>
<proteinExistence type="predicted"/>
<dbReference type="PANTHER" id="PTHR43156:SF9">
    <property type="entry name" value="HAMP DOMAIN-CONTAINING PROTEIN"/>
    <property type="match status" value="1"/>
</dbReference>
<protein>
    <submittedName>
        <fullName evidence="4">Serine phosphatase RsbU (Regulator of sigma subunit)</fullName>
    </submittedName>
</protein>
<dbReference type="AlphaFoldDB" id="A0A841GFZ4"/>
<dbReference type="PANTHER" id="PTHR43156">
    <property type="entry name" value="STAGE II SPORULATION PROTEIN E-RELATED"/>
    <property type="match status" value="1"/>
</dbReference>
<keyword evidence="1" id="KW-0378">Hydrolase</keyword>
<evidence type="ECO:0000313" key="5">
    <source>
        <dbReference type="Proteomes" id="UP000585721"/>
    </source>
</evidence>
<dbReference type="PROSITE" id="PS50885">
    <property type="entry name" value="HAMP"/>
    <property type="match status" value="1"/>
</dbReference>
<keyword evidence="2" id="KW-0472">Membrane</keyword>
<dbReference type="GO" id="GO:0007165">
    <property type="term" value="P:signal transduction"/>
    <property type="evidence" value="ECO:0007669"/>
    <property type="project" value="InterPro"/>
</dbReference>
<dbReference type="Proteomes" id="UP000585721">
    <property type="component" value="Unassembled WGS sequence"/>
</dbReference>
<dbReference type="EMBL" id="JACHGR010000004">
    <property type="protein sequence ID" value="MBB6055586.1"/>
    <property type="molecule type" value="Genomic_DNA"/>
</dbReference>
<dbReference type="Gene3D" id="3.30.450.20">
    <property type="entry name" value="PAS domain"/>
    <property type="match status" value="1"/>
</dbReference>
<evidence type="ECO:0000313" key="4">
    <source>
        <dbReference type="EMBL" id="MBB6055586.1"/>
    </source>
</evidence>
<dbReference type="CDD" id="cd06225">
    <property type="entry name" value="HAMP"/>
    <property type="match status" value="1"/>
</dbReference>
<dbReference type="InterPro" id="IPR036457">
    <property type="entry name" value="PPM-type-like_dom_sf"/>
</dbReference>
<dbReference type="Pfam" id="PF07228">
    <property type="entry name" value="SpoIIE"/>
    <property type="match status" value="1"/>
</dbReference>
<dbReference type="SMART" id="SM00331">
    <property type="entry name" value="PP2C_SIG"/>
    <property type="match status" value="1"/>
</dbReference>
<dbReference type="InterPro" id="IPR052016">
    <property type="entry name" value="Bact_Sigma-Reg"/>
</dbReference>
<gene>
    <name evidence="4" type="ORF">HNR75_001492</name>
</gene>
<feature type="transmembrane region" description="Helical" evidence="2">
    <location>
        <begin position="12"/>
        <end position="31"/>
    </location>
</feature>
<dbReference type="Gene3D" id="3.60.40.10">
    <property type="entry name" value="PPM-type phosphatase domain"/>
    <property type="match status" value="1"/>
</dbReference>
<keyword evidence="2" id="KW-0812">Transmembrane</keyword>
<dbReference type="SMART" id="SM00304">
    <property type="entry name" value="HAMP"/>
    <property type="match status" value="1"/>
</dbReference>
<evidence type="ECO:0000259" key="3">
    <source>
        <dbReference type="PROSITE" id="PS50885"/>
    </source>
</evidence>
<feature type="transmembrane region" description="Helical" evidence="2">
    <location>
        <begin position="317"/>
        <end position="341"/>
    </location>
</feature>
<sequence>MPLLLGSLRGKFVFWMSAVFIIALLLAFGAFRSVSDTIIVALGDRFAEKQALYDKSRIRSPLQKEITLARKMADSAVLQAWAKNENNPQLKADALKEFDNYRQYFSDGSVSFIVDKSGHYYFNNLRNDFSGQELRYTLNPAVAADHWYYQIRQQAFPYTLQVTPDNNLQITKIWVDVPLRTASGEFIGLIRAGIPLQNFIHDFLRNNEEAITNILIDENGAIQAHPDASLIEMSGDNSAEAARFTVFNLLDLEDDRIELQAALDALRMVPTQVQTLYLTFRGERKLVGIAYMPDLHWFNITVMDIDTLLGTHTFTPMFIVLIAALLMALLAVAGVLQFFVLRRIAVLDSAARKVAAGHYDVQLSSRENDELGRLAAGFNHMAVMIRDNTAKLELRVAERTAELQQANELLAQKNKQILDSIRYAKLIQTAILPRSDLLSRYLRDHLVIWVPRDVVGGDFYFLHPAQDGSCFLGLADCTGHGIPGAFMTMTAHAVLRQVLSESDGLPLSSILTLIDERLRQTLQHTGDMDALNYGMDIALCRLDAGTLEYAGCGIDLCLVNEGVPSVIKATHRGLGYRLNPKKMKPITVHHINSAEQASFYLVSDGLLDQDGGDEGFGFGRERFLNQITGWADLPMSQQQTLLVELLESYRGQRAQRDDITVFGFSVNTLSPDEGI</sequence>
<dbReference type="RefSeq" id="WP_188026356.1">
    <property type="nucleotide sequence ID" value="NZ_JACHGR010000004.1"/>
</dbReference>
<organism evidence="4 5">
    <name type="scientific">Tolumonas osonensis</name>
    <dbReference type="NCBI Taxonomy" id="675874"/>
    <lineage>
        <taxon>Bacteria</taxon>
        <taxon>Pseudomonadati</taxon>
        <taxon>Pseudomonadota</taxon>
        <taxon>Gammaproteobacteria</taxon>
        <taxon>Aeromonadales</taxon>
        <taxon>Aeromonadaceae</taxon>
        <taxon>Tolumonas</taxon>
    </lineage>
</organism>
<reference evidence="4 5" key="1">
    <citation type="submission" date="2020-08" db="EMBL/GenBank/DDBJ databases">
        <title>Genomic Encyclopedia of Type Strains, Phase IV (KMG-IV): sequencing the most valuable type-strain genomes for metagenomic binning, comparative biology and taxonomic classification.</title>
        <authorList>
            <person name="Goeker M."/>
        </authorList>
    </citation>
    <scope>NUCLEOTIDE SEQUENCE [LARGE SCALE GENOMIC DNA]</scope>
    <source>
        <strain evidence="4 5">DSM 22975</strain>
    </source>
</reference>
<dbReference type="Gene3D" id="6.10.340.10">
    <property type="match status" value="1"/>
</dbReference>
<comment type="caution">
    <text evidence="4">The sequence shown here is derived from an EMBL/GenBank/DDBJ whole genome shotgun (WGS) entry which is preliminary data.</text>
</comment>
<dbReference type="InterPro" id="IPR003660">
    <property type="entry name" value="HAMP_dom"/>
</dbReference>
<dbReference type="GO" id="GO:0016791">
    <property type="term" value="F:phosphatase activity"/>
    <property type="evidence" value="ECO:0007669"/>
    <property type="project" value="TreeGrafter"/>
</dbReference>
<evidence type="ECO:0000256" key="2">
    <source>
        <dbReference type="SAM" id="Phobius"/>
    </source>
</evidence>
<dbReference type="GO" id="GO:0016020">
    <property type="term" value="C:membrane"/>
    <property type="evidence" value="ECO:0007669"/>
    <property type="project" value="InterPro"/>
</dbReference>
<name>A0A841GFZ4_9GAMM</name>
<keyword evidence="5" id="KW-1185">Reference proteome</keyword>
<dbReference type="InterPro" id="IPR001932">
    <property type="entry name" value="PPM-type_phosphatase-like_dom"/>
</dbReference>
<feature type="domain" description="HAMP" evidence="3">
    <location>
        <begin position="338"/>
        <end position="390"/>
    </location>
</feature>
<accession>A0A841GFZ4</accession>
<dbReference type="CDD" id="cd18773">
    <property type="entry name" value="PDC1_HK_sensor"/>
    <property type="match status" value="1"/>
</dbReference>
<dbReference type="Pfam" id="PF00672">
    <property type="entry name" value="HAMP"/>
    <property type="match status" value="1"/>
</dbReference>